<dbReference type="EMBL" id="CABFKI010000015">
    <property type="protein sequence ID" value="VTU09361.1"/>
    <property type="molecule type" value="Genomic_DNA"/>
</dbReference>
<comment type="caution">
    <text evidence="2">The sequence shown here is derived from an EMBL/GenBank/DDBJ whole genome shotgun (WGS) entry which is preliminary data.</text>
</comment>
<evidence type="ECO:0000313" key="2">
    <source>
        <dbReference type="EMBL" id="VTU09361.1"/>
    </source>
</evidence>
<keyword evidence="3" id="KW-1185">Reference proteome</keyword>
<name>A0ABY6TNB9_9PAST</name>
<sequence>MNSDNNRNTKVTWAQAVRDVLNTAMNRGQLPILIVMLAFLFVLYRLPSEDISKLTFLFLEYLKTGYIVGYILFIVTVLAWIRDAKRNRRNYAKLEKEFKKYSSKMKNKIGVQR</sequence>
<feature type="transmembrane region" description="Helical" evidence="1">
    <location>
        <begin position="64"/>
        <end position="81"/>
    </location>
</feature>
<gene>
    <name evidence="2" type="ORF">SAMEA1410922_01975</name>
</gene>
<accession>A0ABY6TNB9</accession>
<dbReference type="RefSeq" id="WP_135710967.1">
    <property type="nucleotide sequence ID" value="NZ_CABFKI010000015.1"/>
</dbReference>
<evidence type="ECO:0000256" key="1">
    <source>
        <dbReference type="SAM" id="Phobius"/>
    </source>
</evidence>
<evidence type="ECO:0000313" key="3">
    <source>
        <dbReference type="Proteomes" id="UP000308167"/>
    </source>
</evidence>
<keyword evidence="1" id="KW-1133">Transmembrane helix</keyword>
<feature type="transmembrane region" description="Helical" evidence="1">
    <location>
        <begin position="28"/>
        <end position="44"/>
    </location>
</feature>
<dbReference type="Proteomes" id="UP000308167">
    <property type="component" value="Unassembled WGS sequence"/>
</dbReference>
<keyword evidence="1" id="KW-0812">Transmembrane</keyword>
<protein>
    <submittedName>
        <fullName evidence="2">Uncharacterized protein</fullName>
    </submittedName>
</protein>
<proteinExistence type="predicted"/>
<keyword evidence="1" id="KW-0472">Membrane</keyword>
<organism evidence="2 3">
    <name type="scientific">Actinobacillus porcinus</name>
    <dbReference type="NCBI Taxonomy" id="51048"/>
    <lineage>
        <taxon>Bacteria</taxon>
        <taxon>Pseudomonadati</taxon>
        <taxon>Pseudomonadota</taxon>
        <taxon>Gammaproteobacteria</taxon>
        <taxon>Pasteurellales</taxon>
        <taxon>Pasteurellaceae</taxon>
        <taxon>Actinobacillus</taxon>
    </lineage>
</organism>
<reference evidence="2 3" key="1">
    <citation type="submission" date="2019-05" db="EMBL/GenBank/DDBJ databases">
        <authorList>
            <consortium name="Pathogen Informatics"/>
        </authorList>
    </citation>
    <scope>NUCLEOTIDE SEQUENCE [LARGE SCALE GENOMIC DNA]</scope>
    <source>
        <strain evidence="2 3">NM319</strain>
    </source>
</reference>
<dbReference type="GeneID" id="86156341"/>